<evidence type="ECO:0008006" key="3">
    <source>
        <dbReference type="Google" id="ProtNLM"/>
    </source>
</evidence>
<gene>
    <name evidence="1" type="ORF">N656DRAFT_745884</name>
</gene>
<dbReference type="AlphaFoldDB" id="A0AAN6TLW6"/>
<name>A0AAN6TLW6_9PEZI</name>
<sequence length="712" mass="80005">MAAETKQQFLEELHADLTRKYRTHASTVERIWRSFDQNQRARCMKAGAADGAVLRHSRDPSLGSVCKIIPEWNLRDITDPNSDLLLEMLKHRATTSLVEQYKNGPNGGPGDHGVIMEMMLTRNLRHVEAFPNCYTVFHSDERYGDSLRILKNHAEVLIGLSPIINAGLCVPQSAGELILDRQVTLIQVLNIIIEDILELGAESRARKTTSAGLPDKELAQLSIQPRPTSLALPDLVASAADRKASLDEYLQLLSTEPVVLAHNVNICFFSRPELVPDKKGRILPVHTDRYISGAVFEALHSAVKAAAIWIYLNRLLDLLERSVSDKVYRPMLLQEISNICHMEYGRAQALFQRHFQTGMGAKWFKRLSNLHDKAGNARVSIKEHIRGSKPEVQLQLMLNLCQPTTSASMAANYLRDLAKRHELHPTELEEPQGREFDALCDMAAVVGFFQDLSSTIKMPSPSRKKNQTFLSKSQELEAELNRIKDEVDLRDCVVPIDNLLEPGVAEGALKLLDQFIIEKTGTKLGFLYQDLVEDCFSDLKSQYQEAKAKSEQETNEQKQDQTVGWIPFPESATQLVEKRVLQKEKARPSHSSVYEIAPSTLSTPAEEPVLPLQTFKVRPSTVQVFSVLFAKSESRGAVSWAAFQAAMAELGFSVVPKFGSVYTFLPPERMAANKSFTVHRPHKSQIEGYLIPIFARRLKRLYGWGDKTFEVA</sequence>
<dbReference type="PANTHER" id="PTHR40788">
    <property type="entry name" value="CLR5 DOMAIN-CONTAINING PROTEIN-RELATED"/>
    <property type="match status" value="1"/>
</dbReference>
<evidence type="ECO:0000313" key="1">
    <source>
        <dbReference type="EMBL" id="KAK4116651.1"/>
    </source>
</evidence>
<dbReference type="RefSeq" id="XP_064674221.1">
    <property type="nucleotide sequence ID" value="XM_064812916.1"/>
</dbReference>
<comment type="caution">
    <text evidence="1">The sequence shown here is derived from an EMBL/GenBank/DDBJ whole genome shotgun (WGS) entry which is preliminary data.</text>
</comment>
<organism evidence="1 2">
    <name type="scientific">Canariomyces notabilis</name>
    <dbReference type="NCBI Taxonomy" id="2074819"/>
    <lineage>
        <taxon>Eukaryota</taxon>
        <taxon>Fungi</taxon>
        <taxon>Dikarya</taxon>
        <taxon>Ascomycota</taxon>
        <taxon>Pezizomycotina</taxon>
        <taxon>Sordariomycetes</taxon>
        <taxon>Sordariomycetidae</taxon>
        <taxon>Sordariales</taxon>
        <taxon>Chaetomiaceae</taxon>
        <taxon>Canariomyces</taxon>
    </lineage>
</organism>
<dbReference type="Proteomes" id="UP001302812">
    <property type="component" value="Unassembled WGS sequence"/>
</dbReference>
<keyword evidence="2" id="KW-1185">Reference proteome</keyword>
<reference evidence="1" key="1">
    <citation type="journal article" date="2023" name="Mol. Phylogenet. Evol.">
        <title>Genome-scale phylogeny and comparative genomics of the fungal order Sordariales.</title>
        <authorList>
            <person name="Hensen N."/>
            <person name="Bonometti L."/>
            <person name="Westerberg I."/>
            <person name="Brannstrom I.O."/>
            <person name="Guillou S."/>
            <person name="Cros-Aarteil S."/>
            <person name="Calhoun S."/>
            <person name="Haridas S."/>
            <person name="Kuo A."/>
            <person name="Mondo S."/>
            <person name="Pangilinan J."/>
            <person name="Riley R."/>
            <person name="LaButti K."/>
            <person name="Andreopoulos B."/>
            <person name="Lipzen A."/>
            <person name="Chen C."/>
            <person name="Yan M."/>
            <person name="Daum C."/>
            <person name="Ng V."/>
            <person name="Clum A."/>
            <person name="Steindorff A."/>
            <person name="Ohm R.A."/>
            <person name="Martin F."/>
            <person name="Silar P."/>
            <person name="Natvig D.O."/>
            <person name="Lalanne C."/>
            <person name="Gautier V."/>
            <person name="Ament-Velasquez S.L."/>
            <person name="Kruys A."/>
            <person name="Hutchinson M.I."/>
            <person name="Powell A.J."/>
            <person name="Barry K."/>
            <person name="Miller A.N."/>
            <person name="Grigoriev I.V."/>
            <person name="Debuchy R."/>
            <person name="Gladieux P."/>
            <person name="Hiltunen Thoren M."/>
            <person name="Johannesson H."/>
        </authorList>
    </citation>
    <scope>NUCLEOTIDE SEQUENCE</scope>
    <source>
        <strain evidence="1">CBS 508.74</strain>
    </source>
</reference>
<evidence type="ECO:0000313" key="2">
    <source>
        <dbReference type="Proteomes" id="UP001302812"/>
    </source>
</evidence>
<accession>A0AAN6TLW6</accession>
<reference evidence="1" key="2">
    <citation type="submission" date="2023-05" db="EMBL/GenBank/DDBJ databases">
        <authorList>
            <consortium name="Lawrence Berkeley National Laboratory"/>
            <person name="Steindorff A."/>
            <person name="Hensen N."/>
            <person name="Bonometti L."/>
            <person name="Westerberg I."/>
            <person name="Brannstrom I.O."/>
            <person name="Guillou S."/>
            <person name="Cros-Aarteil S."/>
            <person name="Calhoun S."/>
            <person name="Haridas S."/>
            <person name="Kuo A."/>
            <person name="Mondo S."/>
            <person name="Pangilinan J."/>
            <person name="Riley R."/>
            <person name="Labutti K."/>
            <person name="Andreopoulos B."/>
            <person name="Lipzen A."/>
            <person name="Chen C."/>
            <person name="Yanf M."/>
            <person name="Daum C."/>
            <person name="Ng V."/>
            <person name="Clum A."/>
            <person name="Ohm R."/>
            <person name="Martin F."/>
            <person name="Silar P."/>
            <person name="Natvig D."/>
            <person name="Lalanne C."/>
            <person name="Gautier V."/>
            <person name="Ament-Velasquez S.L."/>
            <person name="Kruys A."/>
            <person name="Hutchinson M.I."/>
            <person name="Powell A.J."/>
            <person name="Barry K."/>
            <person name="Miller A.N."/>
            <person name="Grigoriev I.V."/>
            <person name="Debuchy R."/>
            <person name="Gladieux P."/>
            <person name="Thoren M.H."/>
            <person name="Johannesson H."/>
        </authorList>
    </citation>
    <scope>NUCLEOTIDE SEQUENCE</scope>
    <source>
        <strain evidence="1">CBS 508.74</strain>
    </source>
</reference>
<dbReference type="EMBL" id="MU853333">
    <property type="protein sequence ID" value="KAK4116651.1"/>
    <property type="molecule type" value="Genomic_DNA"/>
</dbReference>
<dbReference type="PANTHER" id="PTHR40788:SF1">
    <property type="entry name" value="IPA PROTEIN"/>
    <property type="match status" value="1"/>
</dbReference>
<dbReference type="GeneID" id="89937041"/>
<proteinExistence type="predicted"/>
<protein>
    <recommendedName>
        <fullName evidence="3">Ipa protein</fullName>
    </recommendedName>
</protein>